<keyword evidence="8" id="KW-0963">Cytoplasm</keyword>
<dbReference type="Gene3D" id="1.10.287.110">
    <property type="entry name" value="DnaJ domain"/>
    <property type="match status" value="1"/>
</dbReference>
<comment type="function">
    <text evidence="8">Participates actively in the response to hyperosmotic and heat shock by preventing the aggregation of stress-denatured proteins and by disaggregating proteins, also in an autonomous, DnaK-independent fashion. Unfolded proteins bind initially to DnaJ; upon interaction with the DnaJ-bound protein, DnaK hydrolyzes its bound ATP, resulting in the formation of a stable complex. GrpE releases ADP from DnaK; ATP binding to DnaK triggers the release of the substrate protein, thus completing the reaction cycle. Several rounds of ATP-dependent interactions between DnaJ, DnaK and GrpE are required for fully efficient folding. Also involved, together with DnaK and GrpE, in the DNA replication of plasmids through activation of initiation proteins.</text>
</comment>
<dbReference type="AlphaFoldDB" id="A0A1G2GQY0"/>
<dbReference type="InterPro" id="IPR008971">
    <property type="entry name" value="HSP40/DnaJ_pept-bd"/>
</dbReference>
<keyword evidence="1 8" id="KW-0479">Metal-binding</keyword>
<evidence type="ECO:0000256" key="5">
    <source>
        <dbReference type="ARBA" id="ARBA00023186"/>
    </source>
</evidence>
<dbReference type="CDD" id="cd10747">
    <property type="entry name" value="DnaJ_C"/>
    <property type="match status" value="1"/>
</dbReference>
<dbReference type="PRINTS" id="PR00625">
    <property type="entry name" value="JDOMAIN"/>
</dbReference>
<dbReference type="SUPFAM" id="SSF57938">
    <property type="entry name" value="DnaJ/Hsp40 cysteine-rich domain"/>
    <property type="match status" value="1"/>
</dbReference>
<evidence type="ECO:0000256" key="1">
    <source>
        <dbReference type="ARBA" id="ARBA00022723"/>
    </source>
</evidence>
<organism evidence="12 13">
    <name type="scientific">Candidatus Ryanbacteria bacterium RIFCSPLOWO2_01_FULL_48_26</name>
    <dbReference type="NCBI Taxonomy" id="1802126"/>
    <lineage>
        <taxon>Bacteria</taxon>
        <taxon>Candidatus Ryaniibacteriota</taxon>
    </lineage>
</organism>
<feature type="binding site" evidence="8">
    <location>
        <position position="200"/>
    </location>
    <ligand>
        <name>Zn(2+)</name>
        <dbReference type="ChEBI" id="CHEBI:29105"/>
        <label>2</label>
    </ligand>
</feature>
<dbReference type="STRING" id="1802126.A3B25_00315"/>
<evidence type="ECO:0000256" key="8">
    <source>
        <dbReference type="HAMAP-Rule" id="MF_01152"/>
    </source>
</evidence>
<evidence type="ECO:0000313" key="12">
    <source>
        <dbReference type="EMBL" id="OGZ52627.1"/>
    </source>
</evidence>
<evidence type="ECO:0000256" key="9">
    <source>
        <dbReference type="PROSITE-ProRule" id="PRU00546"/>
    </source>
</evidence>
<feature type="binding site" evidence="8">
    <location>
        <position position="177"/>
    </location>
    <ligand>
        <name>Zn(2+)</name>
        <dbReference type="ChEBI" id="CHEBI:29105"/>
        <label>2</label>
    </ligand>
</feature>
<feature type="binding site" evidence="8">
    <location>
        <position position="160"/>
    </location>
    <ligand>
        <name>Zn(2+)</name>
        <dbReference type="ChEBI" id="CHEBI:29105"/>
        <label>1</label>
    </ligand>
</feature>
<dbReference type="InterPro" id="IPR036869">
    <property type="entry name" value="J_dom_sf"/>
</dbReference>
<keyword evidence="3 8" id="KW-0863">Zinc-finger</keyword>
<evidence type="ECO:0000259" key="11">
    <source>
        <dbReference type="PROSITE" id="PS51188"/>
    </source>
</evidence>
<comment type="domain">
    <text evidence="8">The J domain is necessary and sufficient to stimulate DnaK ATPase activity. Zinc center 1 plays an important role in the autonomous, DnaK-independent chaperone activity of DnaJ. Zinc center 2 is essential for interaction with DnaK and for DnaJ activity.</text>
</comment>
<dbReference type="HAMAP" id="MF_01152">
    <property type="entry name" value="DnaJ"/>
    <property type="match status" value="1"/>
</dbReference>
<comment type="subunit">
    <text evidence="8">Homodimer.</text>
</comment>
<dbReference type="InterPro" id="IPR001305">
    <property type="entry name" value="HSP_DnaJ_Cys-rich_dom"/>
</dbReference>
<dbReference type="CDD" id="cd10719">
    <property type="entry name" value="DnaJ_zf"/>
    <property type="match status" value="1"/>
</dbReference>
<dbReference type="GO" id="GO:0005524">
    <property type="term" value="F:ATP binding"/>
    <property type="evidence" value="ECO:0007669"/>
    <property type="project" value="InterPro"/>
</dbReference>
<feature type="domain" description="J" evidence="10">
    <location>
        <begin position="3"/>
        <end position="65"/>
    </location>
</feature>
<dbReference type="GO" id="GO:0009408">
    <property type="term" value="P:response to heat"/>
    <property type="evidence" value="ECO:0007669"/>
    <property type="project" value="InterPro"/>
</dbReference>
<dbReference type="InterPro" id="IPR012724">
    <property type="entry name" value="DnaJ"/>
</dbReference>
<feature type="repeat" description="CXXCXGXG motif" evidence="8">
    <location>
        <begin position="157"/>
        <end position="164"/>
    </location>
</feature>
<feature type="zinc finger region" description="CR-type" evidence="9">
    <location>
        <begin position="144"/>
        <end position="226"/>
    </location>
</feature>
<dbReference type="PROSITE" id="PS50076">
    <property type="entry name" value="DNAJ_2"/>
    <property type="match status" value="1"/>
</dbReference>
<dbReference type="PANTHER" id="PTHR43096">
    <property type="entry name" value="DNAJ HOMOLOG 1, MITOCHONDRIAL-RELATED"/>
    <property type="match status" value="1"/>
</dbReference>
<dbReference type="PROSITE" id="PS00636">
    <property type="entry name" value="DNAJ_1"/>
    <property type="match status" value="1"/>
</dbReference>
<dbReference type="GO" id="GO:0031072">
    <property type="term" value="F:heat shock protein binding"/>
    <property type="evidence" value="ECO:0007669"/>
    <property type="project" value="InterPro"/>
</dbReference>
<dbReference type="Pfam" id="PF00226">
    <property type="entry name" value="DnaJ"/>
    <property type="match status" value="1"/>
</dbReference>
<keyword evidence="8" id="KW-0235">DNA replication</keyword>
<feature type="binding site" evidence="8">
    <location>
        <position position="174"/>
    </location>
    <ligand>
        <name>Zn(2+)</name>
        <dbReference type="ChEBI" id="CHEBI:29105"/>
        <label>2</label>
    </ligand>
</feature>
<dbReference type="SMART" id="SM00271">
    <property type="entry name" value="DnaJ"/>
    <property type="match status" value="1"/>
</dbReference>
<dbReference type="InterPro" id="IPR001623">
    <property type="entry name" value="DnaJ_domain"/>
</dbReference>
<accession>A0A1G2GQY0</accession>
<dbReference type="PROSITE" id="PS51188">
    <property type="entry name" value="ZF_CR"/>
    <property type="match status" value="1"/>
</dbReference>
<dbReference type="Pfam" id="PF01556">
    <property type="entry name" value="DnaJ_C"/>
    <property type="match status" value="1"/>
</dbReference>
<sequence length="366" mass="40363">MKDYYKILGVQKIATDDEIKKAYRKLAHQYHPDKPGGNEQKFKEISEAYQVLSDKNKRTNYDRFGTAEPNAGFGGGAGGFEGFSGMPNWENFGFSADGGNFGDIGDIFETFFEGLGVKSRRRTYERGADLETTEEVTLEEAFRGATKRIKIKTLVRCESCRGQGGDPVAGFKSCSTCGGRGEVKEQKKTFFGSFAQVKLCASCQGSGQIPNKMCAVCSGAGRIMGERNVQVEIVPGIETDQLIKIKDAGEAGDRGSAAGDLYVRIKIKRHHLFERHLDDLMIKKELNIFDLFLGRKIEIPTIAGGKVSVEIPAHFNLKENFRIPGEGMPKFGSFGRGDLQVNFVIKAPKKISGKAKKTLEDIEKEL</sequence>
<feature type="binding site" evidence="8">
    <location>
        <position position="157"/>
    </location>
    <ligand>
        <name>Zn(2+)</name>
        <dbReference type="ChEBI" id="CHEBI:29105"/>
        <label>1</label>
    </ligand>
</feature>
<dbReference type="Gene3D" id="2.60.260.20">
    <property type="entry name" value="Urease metallochaperone UreE, N-terminal domain"/>
    <property type="match status" value="2"/>
</dbReference>
<protein>
    <recommendedName>
        <fullName evidence="7 8">Chaperone protein DnaJ</fullName>
    </recommendedName>
</protein>
<feature type="binding site" evidence="8">
    <location>
        <position position="214"/>
    </location>
    <ligand>
        <name>Zn(2+)</name>
        <dbReference type="ChEBI" id="CHEBI:29105"/>
        <label>1</label>
    </ligand>
</feature>
<comment type="similarity">
    <text evidence="6 8">Belongs to the DnaJ family.</text>
</comment>
<feature type="binding site" evidence="8">
    <location>
        <position position="203"/>
    </location>
    <ligand>
        <name>Zn(2+)</name>
        <dbReference type="ChEBI" id="CHEBI:29105"/>
        <label>2</label>
    </ligand>
</feature>
<dbReference type="InterPro" id="IPR036410">
    <property type="entry name" value="HSP_DnaJ_Cys-rich_dom_sf"/>
</dbReference>
<evidence type="ECO:0000256" key="7">
    <source>
        <dbReference type="ARBA" id="ARBA00067609"/>
    </source>
</evidence>
<keyword evidence="4 8" id="KW-0862">Zinc</keyword>
<dbReference type="GO" id="GO:0005737">
    <property type="term" value="C:cytoplasm"/>
    <property type="evidence" value="ECO:0007669"/>
    <property type="project" value="UniProtKB-SubCell"/>
</dbReference>
<reference evidence="12 13" key="1">
    <citation type="journal article" date="2016" name="Nat. Commun.">
        <title>Thousands of microbial genomes shed light on interconnected biogeochemical processes in an aquifer system.</title>
        <authorList>
            <person name="Anantharaman K."/>
            <person name="Brown C.T."/>
            <person name="Hug L.A."/>
            <person name="Sharon I."/>
            <person name="Castelle C.J."/>
            <person name="Probst A.J."/>
            <person name="Thomas B.C."/>
            <person name="Singh A."/>
            <person name="Wilkins M.J."/>
            <person name="Karaoz U."/>
            <person name="Brodie E.L."/>
            <person name="Williams K.H."/>
            <person name="Hubbard S.S."/>
            <person name="Banfield J.F."/>
        </authorList>
    </citation>
    <scope>NUCLEOTIDE SEQUENCE [LARGE SCALE GENOMIC DNA]</scope>
</reference>
<dbReference type="FunFam" id="2.10.230.10:FF:000002">
    <property type="entry name" value="Molecular chaperone DnaJ"/>
    <property type="match status" value="1"/>
</dbReference>
<comment type="cofactor">
    <cofactor evidence="8">
        <name>Zn(2+)</name>
        <dbReference type="ChEBI" id="CHEBI:29105"/>
    </cofactor>
    <text evidence="8">Binds 2 Zn(2+) ions per monomer.</text>
</comment>
<dbReference type="EMBL" id="MHNW01000042">
    <property type="protein sequence ID" value="OGZ52627.1"/>
    <property type="molecule type" value="Genomic_DNA"/>
</dbReference>
<comment type="subcellular location">
    <subcellularLocation>
        <location evidence="8">Cytoplasm</location>
    </subcellularLocation>
</comment>
<feature type="binding site" evidence="8">
    <location>
        <position position="217"/>
    </location>
    <ligand>
        <name>Zn(2+)</name>
        <dbReference type="ChEBI" id="CHEBI:29105"/>
        <label>1</label>
    </ligand>
</feature>
<keyword evidence="8" id="KW-0346">Stress response</keyword>
<dbReference type="GO" id="GO:0008270">
    <property type="term" value="F:zinc ion binding"/>
    <property type="evidence" value="ECO:0007669"/>
    <property type="project" value="UniProtKB-UniRule"/>
</dbReference>
<dbReference type="GO" id="GO:0051082">
    <property type="term" value="F:unfolded protein binding"/>
    <property type="evidence" value="ECO:0007669"/>
    <property type="project" value="UniProtKB-UniRule"/>
</dbReference>
<dbReference type="CDD" id="cd06257">
    <property type="entry name" value="DnaJ"/>
    <property type="match status" value="1"/>
</dbReference>
<dbReference type="Proteomes" id="UP000179106">
    <property type="component" value="Unassembled WGS sequence"/>
</dbReference>
<proteinExistence type="inferred from homology"/>
<feature type="domain" description="CR-type" evidence="11">
    <location>
        <begin position="144"/>
        <end position="226"/>
    </location>
</feature>
<dbReference type="InterPro" id="IPR002939">
    <property type="entry name" value="DnaJ_C"/>
</dbReference>
<name>A0A1G2GQY0_9BACT</name>
<evidence type="ECO:0000313" key="13">
    <source>
        <dbReference type="Proteomes" id="UP000179106"/>
    </source>
</evidence>
<comment type="caution">
    <text evidence="12">The sequence shown here is derived from an EMBL/GenBank/DDBJ whole genome shotgun (WGS) entry which is preliminary data.</text>
</comment>
<dbReference type="InterPro" id="IPR018253">
    <property type="entry name" value="DnaJ_domain_CS"/>
</dbReference>
<evidence type="ECO:0000256" key="6">
    <source>
        <dbReference type="ARBA" id="ARBA00061004"/>
    </source>
</evidence>
<dbReference type="GO" id="GO:0042026">
    <property type="term" value="P:protein refolding"/>
    <property type="evidence" value="ECO:0007669"/>
    <property type="project" value="TreeGrafter"/>
</dbReference>
<evidence type="ECO:0000256" key="4">
    <source>
        <dbReference type="ARBA" id="ARBA00022833"/>
    </source>
</evidence>
<dbReference type="GO" id="GO:0006260">
    <property type="term" value="P:DNA replication"/>
    <property type="evidence" value="ECO:0007669"/>
    <property type="project" value="UniProtKB-KW"/>
</dbReference>
<gene>
    <name evidence="8" type="primary">dnaJ</name>
    <name evidence="12" type="ORF">A3B25_00315</name>
</gene>
<feature type="repeat" description="CXXCXGXG motif" evidence="8">
    <location>
        <begin position="200"/>
        <end position="207"/>
    </location>
</feature>
<evidence type="ECO:0000256" key="2">
    <source>
        <dbReference type="ARBA" id="ARBA00022737"/>
    </source>
</evidence>
<feature type="repeat" description="CXXCXGXG motif" evidence="8">
    <location>
        <begin position="214"/>
        <end position="221"/>
    </location>
</feature>
<dbReference type="Pfam" id="PF00684">
    <property type="entry name" value="DnaJ_CXXCXGXG"/>
    <property type="match status" value="1"/>
</dbReference>
<dbReference type="Gene3D" id="2.10.230.10">
    <property type="entry name" value="Heat shock protein DnaJ, cysteine-rich domain"/>
    <property type="match status" value="1"/>
</dbReference>
<evidence type="ECO:0000256" key="3">
    <source>
        <dbReference type="ARBA" id="ARBA00022771"/>
    </source>
</evidence>
<keyword evidence="2 8" id="KW-0677">Repeat</keyword>
<dbReference type="SUPFAM" id="SSF46565">
    <property type="entry name" value="Chaperone J-domain"/>
    <property type="match status" value="1"/>
</dbReference>
<evidence type="ECO:0000259" key="10">
    <source>
        <dbReference type="PROSITE" id="PS50076"/>
    </source>
</evidence>
<keyword evidence="5 8" id="KW-0143">Chaperone</keyword>
<dbReference type="SUPFAM" id="SSF49493">
    <property type="entry name" value="HSP40/DnaJ peptide-binding domain"/>
    <property type="match status" value="2"/>
</dbReference>
<dbReference type="PANTHER" id="PTHR43096:SF52">
    <property type="entry name" value="DNAJ HOMOLOG 1, MITOCHONDRIAL-RELATED"/>
    <property type="match status" value="1"/>
</dbReference>
<feature type="repeat" description="CXXCXGXG motif" evidence="8">
    <location>
        <begin position="174"/>
        <end position="181"/>
    </location>
</feature>